<dbReference type="Proteomes" id="UP000295543">
    <property type="component" value="Unassembled WGS sequence"/>
</dbReference>
<sequence length="126" mass="13276">MTTQTTTPLTGRRILLVEDDYLLADALAQALRSTGALVSGPIGTVDGALAAVAELDDIEAVVLDVNLNGIRVDAVADAVRARGVPMVFVSGYDRNLLPPRFADVPHCLKPVDIDQLAATLAAQLRD</sequence>
<dbReference type="SUPFAM" id="SSF52172">
    <property type="entry name" value="CheY-like"/>
    <property type="match status" value="1"/>
</dbReference>
<comment type="caution">
    <text evidence="3">The sequence shown here is derived from an EMBL/GenBank/DDBJ whole genome shotgun (WGS) entry which is preliminary data.</text>
</comment>
<organism evidence="3 4">
    <name type="scientific">Luteimonas terrae</name>
    <dbReference type="NCBI Taxonomy" id="1530191"/>
    <lineage>
        <taxon>Bacteria</taxon>
        <taxon>Pseudomonadati</taxon>
        <taxon>Pseudomonadota</taxon>
        <taxon>Gammaproteobacteria</taxon>
        <taxon>Lysobacterales</taxon>
        <taxon>Lysobacteraceae</taxon>
        <taxon>Luteimonas</taxon>
    </lineage>
</organism>
<dbReference type="RefSeq" id="WP_133394759.1">
    <property type="nucleotide sequence ID" value="NZ_SMTG01000009.1"/>
</dbReference>
<keyword evidence="4" id="KW-1185">Reference proteome</keyword>
<name>A0A4R5U597_9GAMM</name>
<dbReference type="GO" id="GO:0000160">
    <property type="term" value="P:phosphorelay signal transduction system"/>
    <property type="evidence" value="ECO:0007669"/>
    <property type="project" value="InterPro"/>
</dbReference>
<evidence type="ECO:0000313" key="3">
    <source>
        <dbReference type="EMBL" id="TDK28994.1"/>
    </source>
</evidence>
<keyword evidence="1" id="KW-0597">Phosphoprotein</keyword>
<evidence type="ECO:0000256" key="1">
    <source>
        <dbReference type="PROSITE-ProRule" id="PRU00169"/>
    </source>
</evidence>
<accession>A0A4R5U597</accession>
<dbReference type="EMBL" id="SMTG01000009">
    <property type="protein sequence ID" value="TDK28994.1"/>
    <property type="molecule type" value="Genomic_DNA"/>
</dbReference>
<dbReference type="InterPro" id="IPR011006">
    <property type="entry name" value="CheY-like_superfamily"/>
</dbReference>
<protein>
    <submittedName>
        <fullName evidence="3">Response regulator</fullName>
    </submittedName>
</protein>
<dbReference type="Gene3D" id="3.40.50.2300">
    <property type="match status" value="1"/>
</dbReference>
<proteinExistence type="predicted"/>
<gene>
    <name evidence="3" type="ORF">E2F49_15660</name>
</gene>
<dbReference type="SMART" id="SM00448">
    <property type="entry name" value="REC"/>
    <property type="match status" value="1"/>
</dbReference>
<evidence type="ECO:0000313" key="4">
    <source>
        <dbReference type="Proteomes" id="UP000295543"/>
    </source>
</evidence>
<dbReference type="OrthoDB" id="582170at2"/>
<feature type="modified residue" description="4-aspartylphosphate" evidence="1">
    <location>
        <position position="64"/>
    </location>
</feature>
<dbReference type="InterPro" id="IPR001789">
    <property type="entry name" value="Sig_transdc_resp-reg_receiver"/>
</dbReference>
<reference evidence="3 4" key="1">
    <citation type="submission" date="2019-03" db="EMBL/GenBank/DDBJ databases">
        <title>Luteimonas zhaokaii sp.nov., isolated from the rectal contents of Plateau pika in Yushu, Qinghai Province, China.</title>
        <authorList>
            <person name="Zhang G."/>
        </authorList>
    </citation>
    <scope>NUCLEOTIDE SEQUENCE [LARGE SCALE GENOMIC DNA]</scope>
    <source>
        <strain evidence="3 4">THG-MD21</strain>
    </source>
</reference>
<feature type="domain" description="Response regulatory" evidence="2">
    <location>
        <begin position="13"/>
        <end position="124"/>
    </location>
</feature>
<dbReference type="AlphaFoldDB" id="A0A4R5U597"/>
<evidence type="ECO:0000259" key="2">
    <source>
        <dbReference type="PROSITE" id="PS50110"/>
    </source>
</evidence>
<dbReference type="PROSITE" id="PS50110">
    <property type="entry name" value="RESPONSE_REGULATORY"/>
    <property type="match status" value="1"/>
</dbReference>